<dbReference type="InterPro" id="IPR003856">
    <property type="entry name" value="LPS_length_determ_N"/>
</dbReference>
<accession>A0ABV6HTN6</accession>
<evidence type="ECO:0000313" key="9">
    <source>
        <dbReference type="Proteomes" id="UP001589769"/>
    </source>
</evidence>
<keyword evidence="4 6" id="KW-1133">Transmembrane helix</keyword>
<dbReference type="InterPro" id="IPR050445">
    <property type="entry name" value="Bact_polysacc_biosynth/exp"/>
</dbReference>
<reference evidence="8 9" key="1">
    <citation type="submission" date="2024-09" db="EMBL/GenBank/DDBJ databases">
        <authorList>
            <person name="Sun Q."/>
            <person name="Mori K."/>
        </authorList>
    </citation>
    <scope>NUCLEOTIDE SEQUENCE [LARGE SCALE GENOMIC DNA]</scope>
    <source>
        <strain evidence="8 9">CCM 7538</strain>
    </source>
</reference>
<feature type="transmembrane region" description="Helical" evidence="6">
    <location>
        <begin position="357"/>
        <end position="377"/>
    </location>
</feature>
<dbReference type="Gene3D" id="3.30.1890.10">
    <property type="entry name" value="FepE-like"/>
    <property type="match status" value="1"/>
</dbReference>
<proteinExistence type="predicted"/>
<gene>
    <name evidence="8" type="ORF">ACFFHT_00165</name>
</gene>
<feature type="transmembrane region" description="Helical" evidence="6">
    <location>
        <begin position="28"/>
        <end position="46"/>
    </location>
</feature>
<dbReference type="EMBL" id="JBHLWA010000001">
    <property type="protein sequence ID" value="MFC0321989.1"/>
    <property type="molecule type" value="Genomic_DNA"/>
</dbReference>
<evidence type="ECO:0000256" key="5">
    <source>
        <dbReference type="ARBA" id="ARBA00023136"/>
    </source>
</evidence>
<keyword evidence="9" id="KW-1185">Reference proteome</keyword>
<feature type="domain" description="Polysaccharide chain length determinant N-terminal" evidence="7">
    <location>
        <begin position="12"/>
        <end position="109"/>
    </location>
</feature>
<evidence type="ECO:0000256" key="1">
    <source>
        <dbReference type="ARBA" id="ARBA00004651"/>
    </source>
</evidence>
<keyword evidence="5 6" id="KW-0472">Membrane</keyword>
<evidence type="ECO:0000313" key="8">
    <source>
        <dbReference type="EMBL" id="MFC0321989.1"/>
    </source>
</evidence>
<protein>
    <submittedName>
        <fullName evidence="8">LPS O-antigen chain length determinant protein WzzB</fullName>
    </submittedName>
</protein>
<evidence type="ECO:0000256" key="2">
    <source>
        <dbReference type="ARBA" id="ARBA00022475"/>
    </source>
</evidence>
<comment type="caution">
    <text evidence="8">The sequence shown here is derived from an EMBL/GenBank/DDBJ whole genome shotgun (WGS) entry which is preliminary data.</text>
</comment>
<evidence type="ECO:0000256" key="3">
    <source>
        <dbReference type="ARBA" id="ARBA00022692"/>
    </source>
</evidence>
<dbReference type="SUPFAM" id="SSF160355">
    <property type="entry name" value="Bacterial polysaccharide co-polymerase-like"/>
    <property type="match status" value="1"/>
</dbReference>
<comment type="subcellular location">
    <subcellularLocation>
        <location evidence="1">Cell membrane</location>
        <topology evidence="1">Multi-pass membrane protein</topology>
    </subcellularLocation>
</comment>
<evidence type="ECO:0000256" key="6">
    <source>
        <dbReference type="SAM" id="Phobius"/>
    </source>
</evidence>
<organism evidence="8 9">
    <name type="scientific">Gallibacterium melopsittaci</name>
    <dbReference type="NCBI Taxonomy" id="516063"/>
    <lineage>
        <taxon>Bacteria</taxon>
        <taxon>Pseudomonadati</taxon>
        <taxon>Pseudomonadota</taxon>
        <taxon>Gammaproteobacteria</taxon>
        <taxon>Pasteurellales</taxon>
        <taxon>Pasteurellaceae</taxon>
        <taxon>Gallibacterium</taxon>
    </lineage>
</organism>
<evidence type="ECO:0000259" key="7">
    <source>
        <dbReference type="Pfam" id="PF02706"/>
    </source>
</evidence>
<keyword evidence="2" id="KW-1003">Cell membrane</keyword>
<dbReference type="RefSeq" id="WP_382372324.1">
    <property type="nucleotide sequence ID" value="NZ_JBHLWA010000001.1"/>
</dbReference>
<evidence type="ECO:0000256" key="4">
    <source>
        <dbReference type="ARBA" id="ARBA00022989"/>
    </source>
</evidence>
<dbReference type="Proteomes" id="UP001589769">
    <property type="component" value="Unassembled WGS sequence"/>
</dbReference>
<name>A0ABV6HTN6_9PAST</name>
<dbReference type="PANTHER" id="PTHR32309:SF13">
    <property type="entry name" value="FERRIC ENTEROBACTIN TRANSPORT PROTEIN FEPE"/>
    <property type="match status" value="1"/>
</dbReference>
<keyword evidence="3 6" id="KW-0812">Transmembrane</keyword>
<dbReference type="Pfam" id="PF02706">
    <property type="entry name" value="Wzz"/>
    <property type="match status" value="1"/>
</dbReference>
<sequence>MEQQRAQNDRDDEIDLVELFSLLWKKKLTIFITTLVCVLIAAGYAFTAKERWTSKATVIMPTSVALKEYNNVQQEYARILGNTFDIKSLSQQMFTKFTELLYSLDERQSFLVSSDVYKQAISDGKTEEQQRSIMNEMVTKDISITVPDLKKDPNALGITISFSAESPVLAQNTLKKFIDTINQQAVTFNIDNFLIDYKEKIADLKFEQSKIQQDLEVQKKVKLEKLNKALEVATKAGITDLVKTGENNSELAMLALMKSNDTAISVSVPQTQLQSQLPQLQLTDNPYLFMLGTKYLTSQIEVVSSTNIIYPQRYYEIQAQLEHLEKLGQNLKNIKADAFTYLSSPDYPVVKDAPKRLLILLVGALLGLILSIIYIFINNIFSEQES</sequence>
<dbReference type="PANTHER" id="PTHR32309">
    <property type="entry name" value="TYROSINE-PROTEIN KINASE"/>
    <property type="match status" value="1"/>
</dbReference>